<evidence type="ECO:0000313" key="3">
    <source>
        <dbReference type="Proteomes" id="UP001187192"/>
    </source>
</evidence>
<organism evidence="2 3">
    <name type="scientific">Ficus carica</name>
    <name type="common">Common fig</name>
    <dbReference type="NCBI Taxonomy" id="3494"/>
    <lineage>
        <taxon>Eukaryota</taxon>
        <taxon>Viridiplantae</taxon>
        <taxon>Streptophyta</taxon>
        <taxon>Embryophyta</taxon>
        <taxon>Tracheophyta</taxon>
        <taxon>Spermatophyta</taxon>
        <taxon>Magnoliopsida</taxon>
        <taxon>eudicotyledons</taxon>
        <taxon>Gunneridae</taxon>
        <taxon>Pentapetalae</taxon>
        <taxon>rosids</taxon>
        <taxon>fabids</taxon>
        <taxon>Rosales</taxon>
        <taxon>Moraceae</taxon>
        <taxon>Ficeae</taxon>
        <taxon>Ficus</taxon>
    </lineage>
</organism>
<keyword evidence="3" id="KW-1185">Reference proteome</keyword>
<comment type="caution">
    <text evidence="2">The sequence shown here is derived from an EMBL/GenBank/DDBJ whole genome shotgun (WGS) entry which is preliminary data.</text>
</comment>
<evidence type="ECO:0000256" key="1">
    <source>
        <dbReference type="SAM" id="MobiDB-lite"/>
    </source>
</evidence>
<dbReference type="AlphaFoldDB" id="A0AA88CL23"/>
<protein>
    <submittedName>
        <fullName evidence="2">Uncharacterized protein</fullName>
    </submittedName>
</protein>
<dbReference type="EMBL" id="BTGU01000001">
    <property type="protein sequence ID" value="GMN25433.1"/>
    <property type="molecule type" value="Genomic_DNA"/>
</dbReference>
<reference evidence="2" key="1">
    <citation type="submission" date="2023-07" db="EMBL/GenBank/DDBJ databases">
        <title>draft genome sequence of fig (Ficus carica).</title>
        <authorList>
            <person name="Takahashi T."/>
            <person name="Nishimura K."/>
        </authorList>
    </citation>
    <scope>NUCLEOTIDE SEQUENCE</scope>
</reference>
<dbReference type="Proteomes" id="UP001187192">
    <property type="component" value="Unassembled WGS sequence"/>
</dbReference>
<feature type="compositionally biased region" description="Basic and acidic residues" evidence="1">
    <location>
        <begin position="12"/>
        <end position="31"/>
    </location>
</feature>
<evidence type="ECO:0000313" key="2">
    <source>
        <dbReference type="EMBL" id="GMN25433.1"/>
    </source>
</evidence>
<gene>
    <name evidence="2" type="ORF">TIFTF001_000943</name>
</gene>
<feature type="region of interest" description="Disordered" evidence="1">
    <location>
        <begin position="1"/>
        <end position="69"/>
    </location>
</feature>
<proteinExistence type="predicted"/>
<name>A0AA88CL23_FICCA</name>
<feature type="compositionally biased region" description="Acidic residues" evidence="1">
    <location>
        <begin position="41"/>
        <end position="56"/>
    </location>
</feature>
<sequence>MYLNKGRVSETGSKEITMRQRETWTSEKELENDTVAGGGGEQEEEEEEEAPAEEVAEVLSPLDFSTPRN</sequence>
<accession>A0AA88CL23</accession>